<dbReference type="STRING" id="1472767.AOX59_07480"/>
<dbReference type="Proteomes" id="UP000050331">
    <property type="component" value="Chromosome"/>
</dbReference>
<dbReference type="EMBL" id="CP013862">
    <property type="protein sequence ID" value="ALX48464.1"/>
    <property type="molecule type" value="Genomic_DNA"/>
</dbReference>
<dbReference type="AlphaFoldDB" id="A0A0U3W5N6"/>
<dbReference type="InterPro" id="IPR042047">
    <property type="entry name" value="SleB_dom1"/>
</dbReference>
<dbReference type="RefSeq" id="WP_068444060.1">
    <property type="nucleotide sequence ID" value="NZ_CP013862.1"/>
</dbReference>
<dbReference type="Pfam" id="PF07486">
    <property type="entry name" value="Hydrolase_2"/>
    <property type="match status" value="1"/>
</dbReference>
<keyword evidence="4" id="KW-1185">Reference proteome</keyword>
<dbReference type="PROSITE" id="PS51782">
    <property type="entry name" value="LYSM"/>
    <property type="match status" value="1"/>
</dbReference>
<proteinExistence type="predicted"/>
<accession>A0A0U3W5N6</accession>
<evidence type="ECO:0000256" key="1">
    <source>
        <dbReference type="SAM" id="SignalP"/>
    </source>
</evidence>
<name>A0A0U3W5N6_9BACI</name>
<gene>
    <name evidence="3" type="ORF">AOX59_07480</name>
</gene>
<dbReference type="KEGG" id="lao:AOX59_07480"/>
<dbReference type="Gene3D" id="6.20.240.60">
    <property type="match status" value="1"/>
</dbReference>
<evidence type="ECO:0000313" key="3">
    <source>
        <dbReference type="EMBL" id="ALX48464.1"/>
    </source>
</evidence>
<organism evidence="3 4">
    <name type="scientific">Lentibacillus amyloliquefaciens</name>
    <dbReference type="NCBI Taxonomy" id="1472767"/>
    <lineage>
        <taxon>Bacteria</taxon>
        <taxon>Bacillati</taxon>
        <taxon>Bacillota</taxon>
        <taxon>Bacilli</taxon>
        <taxon>Bacillales</taxon>
        <taxon>Bacillaceae</taxon>
        <taxon>Lentibacillus</taxon>
    </lineage>
</organism>
<feature type="domain" description="LysM" evidence="2">
    <location>
        <begin position="26"/>
        <end position="69"/>
    </location>
</feature>
<dbReference type="GO" id="GO:0016787">
    <property type="term" value="F:hydrolase activity"/>
    <property type="evidence" value="ECO:0007669"/>
    <property type="project" value="InterPro"/>
</dbReference>
<dbReference type="SMART" id="SM00257">
    <property type="entry name" value="LysM"/>
    <property type="match status" value="1"/>
</dbReference>
<evidence type="ECO:0000259" key="2">
    <source>
        <dbReference type="PROSITE" id="PS51782"/>
    </source>
</evidence>
<dbReference type="OrthoDB" id="9785345at2"/>
<sequence>MNKLNRFSIIAILFGLIAFPAGAAAQTYSVQQGDSFYTIAKNNNLTLGNLQIANERSGSQLKAGETITIPDAVSTEGKELMAKLVHAEAKGEPYEGKVAVATVVLNRVDSSEFPDTIKDVIYEKTDGVYAFSPVKNGAINSGYDASDMKAVNEAIAFRGQGMGSLYFYNPDKVESDNWIFSRETITKIGDHRFAK</sequence>
<evidence type="ECO:0000313" key="4">
    <source>
        <dbReference type="Proteomes" id="UP000050331"/>
    </source>
</evidence>
<dbReference type="CDD" id="cd00118">
    <property type="entry name" value="LysM"/>
    <property type="match status" value="1"/>
</dbReference>
<protein>
    <submittedName>
        <fullName evidence="3">Peptidoglycan-binding protein</fullName>
    </submittedName>
</protein>
<dbReference type="Gene3D" id="3.10.350.10">
    <property type="entry name" value="LysM domain"/>
    <property type="match status" value="1"/>
</dbReference>
<dbReference type="SUPFAM" id="SSF54106">
    <property type="entry name" value="LysM domain"/>
    <property type="match status" value="1"/>
</dbReference>
<dbReference type="Gene3D" id="1.10.10.2520">
    <property type="entry name" value="Cell wall hydrolase SleB, domain 1"/>
    <property type="match status" value="1"/>
</dbReference>
<dbReference type="InterPro" id="IPR011105">
    <property type="entry name" value="Cell_wall_hydrolase_SleB"/>
</dbReference>
<reference evidence="3 4" key="1">
    <citation type="submission" date="2016-01" db="EMBL/GenBank/DDBJ databases">
        <title>Complete genome sequence of strain Lentibacillus amyloliquefaciens LAM0015T isolated from saline sediment.</title>
        <authorList>
            <person name="Wang J.-L."/>
            <person name="He M.-X."/>
        </authorList>
    </citation>
    <scope>NUCLEOTIDE SEQUENCE [LARGE SCALE GENOMIC DNA]</scope>
    <source>
        <strain evidence="3 4">LAM0015</strain>
    </source>
</reference>
<dbReference type="Pfam" id="PF01476">
    <property type="entry name" value="LysM"/>
    <property type="match status" value="1"/>
</dbReference>
<feature type="signal peptide" evidence="1">
    <location>
        <begin position="1"/>
        <end position="23"/>
    </location>
</feature>
<keyword evidence="1" id="KW-0732">Signal</keyword>
<dbReference type="InterPro" id="IPR036779">
    <property type="entry name" value="LysM_dom_sf"/>
</dbReference>
<dbReference type="InterPro" id="IPR018392">
    <property type="entry name" value="LysM"/>
</dbReference>
<feature type="chain" id="PRO_5006846231" evidence="1">
    <location>
        <begin position="24"/>
        <end position="195"/>
    </location>
</feature>